<dbReference type="PANTHER" id="PTHR33445:SF2">
    <property type="entry name" value="ATP SYNTHASE SUBUNIT B', CHLOROPLASTIC"/>
    <property type="match status" value="1"/>
</dbReference>
<keyword evidence="8 11" id="KW-0406">Ion transport</keyword>
<evidence type="ECO:0000256" key="9">
    <source>
        <dbReference type="ARBA" id="ARBA00023136"/>
    </source>
</evidence>
<keyword evidence="5 11" id="KW-0812">Transmembrane</keyword>
<feature type="signal peptide" evidence="13">
    <location>
        <begin position="1"/>
        <end position="30"/>
    </location>
</feature>
<evidence type="ECO:0000256" key="5">
    <source>
        <dbReference type="ARBA" id="ARBA00022692"/>
    </source>
</evidence>
<comment type="function">
    <text evidence="10">F(1)F(0) ATP synthase produces ATP from ADP in the presence of a proton or sodium gradient. F-type ATPases consist of two structural domains, F(1) containing the extramembraneous catalytic core and F(0) containing the membrane proton channel, linked together by a central stalk and a peripheral stalk. During catalysis, ATP synthesis in the catalytic domain of F(1) is coupled via a rotary mechanism of the central stalk subunits to proton translocation.</text>
</comment>
<evidence type="ECO:0000256" key="12">
    <source>
        <dbReference type="SAM" id="Phobius"/>
    </source>
</evidence>
<keyword evidence="3 11" id="KW-0813">Transport</keyword>
<reference evidence="14" key="1">
    <citation type="submission" date="2021-01" db="EMBL/GenBank/DDBJ databases">
        <authorList>
            <person name="Corre E."/>
            <person name="Pelletier E."/>
            <person name="Niang G."/>
            <person name="Scheremetjew M."/>
            <person name="Finn R."/>
            <person name="Kale V."/>
            <person name="Holt S."/>
            <person name="Cochrane G."/>
            <person name="Meng A."/>
            <person name="Brown T."/>
            <person name="Cohen L."/>
        </authorList>
    </citation>
    <scope>NUCLEOTIDE SEQUENCE</scope>
    <source>
        <strain evidence="14">CCMP3105</strain>
    </source>
</reference>
<dbReference type="PANTHER" id="PTHR33445">
    <property type="entry name" value="ATP SYNTHASE SUBUNIT B', CHLOROPLASTIC"/>
    <property type="match status" value="1"/>
</dbReference>
<evidence type="ECO:0000256" key="1">
    <source>
        <dbReference type="ARBA" id="ARBA00004167"/>
    </source>
</evidence>
<dbReference type="GO" id="GO:0045259">
    <property type="term" value="C:proton-transporting ATP synthase complex"/>
    <property type="evidence" value="ECO:0007669"/>
    <property type="project" value="UniProtKB-KW"/>
</dbReference>
<evidence type="ECO:0000313" key="14">
    <source>
        <dbReference type="EMBL" id="CAE4663309.1"/>
    </source>
</evidence>
<keyword evidence="4 11" id="KW-0138">CF(0)</keyword>
<comment type="subcellular location">
    <subcellularLocation>
        <location evidence="1">Membrane</location>
        <topology evidence="1">Single-pass membrane protein</topology>
    </subcellularLocation>
</comment>
<evidence type="ECO:0000256" key="6">
    <source>
        <dbReference type="ARBA" id="ARBA00022781"/>
    </source>
</evidence>
<protein>
    <submittedName>
        <fullName evidence="14">Uncharacterized protein</fullName>
    </submittedName>
</protein>
<evidence type="ECO:0000256" key="7">
    <source>
        <dbReference type="ARBA" id="ARBA00022989"/>
    </source>
</evidence>
<evidence type="ECO:0000256" key="2">
    <source>
        <dbReference type="ARBA" id="ARBA00005513"/>
    </source>
</evidence>
<dbReference type="InterPro" id="IPR002146">
    <property type="entry name" value="ATP_synth_b/b'su_bac/chlpt"/>
</dbReference>
<dbReference type="InterPro" id="IPR050059">
    <property type="entry name" value="ATP_synthase_B_chain"/>
</dbReference>
<sequence length="211" mass="22666">MAGRRMQSRSLSAACLAAPLLFCAMSPAFVSPPSVGTQRPATSDVREQPWIAAGALVLSSLPEPAHAGGMFDFGLTLPFVALTFLTMMAVLNTLWYGPVTAEMDDRQAKLLQTLSDATDMLTKADEIQVEYTEQIRVARESASKAVAEYRQATEASIGAQMRSAAADRDAKVAEVRAKLEADVQAKKQAAEAEIEKRKAAFVKETLTAVSL</sequence>
<dbReference type="CDD" id="cd06503">
    <property type="entry name" value="ATP-synt_Fo_b"/>
    <property type="match status" value="1"/>
</dbReference>
<keyword evidence="6 11" id="KW-0375">Hydrogen ion transport</keyword>
<feature type="chain" id="PRO_5030616314" evidence="13">
    <location>
        <begin position="31"/>
        <end position="211"/>
    </location>
</feature>
<proteinExistence type="inferred from homology"/>
<evidence type="ECO:0000256" key="3">
    <source>
        <dbReference type="ARBA" id="ARBA00022448"/>
    </source>
</evidence>
<gene>
    <name evidence="14" type="ORF">AMON00008_LOCUS61260</name>
</gene>
<dbReference type="Pfam" id="PF00430">
    <property type="entry name" value="ATP-synt_B"/>
    <property type="match status" value="1"/>
</dbReference>
<evidence type="ECO:0000256" key="4">
    <source>
        <dbReference type="ARBA" id="ARBA00022547"/>
    </source>
</evidence>
<keyword evidence="7 12" id="KW-1133">Transmembrane helix</keyword>
<evidence type="ECO:0000256" key="8">
    <source>
        <dbReference type="ARBA" id="ARBA00023065"/>
    </source>
</evidence>
<organism evidence="14">
    <name type="scientific">Alexandrium monilatum</name>
    <dbReference type="NCBI Taxonomy" id="311494"/>
    <lineage>
        <taxon>Eukaryota</taxon>
        <taxon>Sar</taxon>
        <taxon>Alveolata</taxon>
        <taxon>Dinophyceae</taxon>
        <taxon>Gonyaulacales</taxon>
        <taxon>Pyrocystaceae</taxon>
        <taxon>Alexandrium</taxon>
    </lineage>
</organism>
<comment type="similarity">
    <text evidence="2 11">Belongs to the ATPase B chain family.</text>
</comment>
<dbReference type="GO" id="GO:0046961">
    <property type="term" value="F:proton-transporting ATPase activity, rotational mechanism"/>
    <property type="evidence" value="ECO:0007669"/>
    <property type="project" value="TreeGrafter"/>
</dbReference>
<dbReference type="EMBL" id="HBNR01085543">
    <property type="protein sequence ID" value="CAE4663309.1"/>
    <property type="molecule type" value="Transcribed_RNA"/>
</dbReference>
<feature type="transmembrane region" description="Helical" evidence="12">
    <location>
        <begin position="75"/>
        <end position="96"/>
    </location>
</feature>
<dbReference type="AlphaFoldDB" id="A0A7S4T2E8"/>
<evidence type="ECO:0000256" key="10">
    <source>
        <dbReference type="ARBA" id="ARBA00025198"/>
    </source>
</evidence>
<keyword evidence="13" id="KW-0732">Signal</keyword>
<evidence type="ECO:0000256" key="13">
    <source>
        <dbReference type="SAM" id="SignalP"/>
    </source>
</evidence>
<keyword evidence="9 12" id="KW-0472">Membrane</keyword>
<accession>A0A7S4T2E8</accession>
<evidence type="ECO:0000256" key="11">
    <source>
        <dbReference type="RuleBase" id="RU003848"/>
    </source>
</evidence>
<dbReference type="GO" id="GO:0015986">
    <property type="term" value="P:proton motive force-driven ATP synthesis"/>
    <property type="evidence" value="ECO:0007669"/>
    <property type="project" value="InterPro"/>
</dbReference>
<name>A0A7S4T2E8_9DINO</name>